<feature type="transmembrane region" description="Helical" evidence="1">
    <location>
        <begin position="153"/>
        <end position="175"/>
    </location>
</feature>
<dbReference type="InterPro" id="IPR005325">
    <property type="entry name" value="DUF308_memb"/>
</dbReference>
<feature type="transmembrane region" description="Helical" evidence="1">
    <location>
        <begin position="95"/>
        <end position="113"/>
    </location>
</feature>
<evidence type="ECO:0008006" key="4">
    <source>
        <dbReference type="Google" id="ProtNLM"/>
    </source>
</evidence>
<sequence>MERQRMSTSEELMHLPWWMVLLEGIAALIIGVLLLTSPGMTTLVLTQVLGFYWLIVGVLALVNLFVDHSLWGWKLCSGILGILAGLVIIRHPLWSTLFIPALVVLVLAVQSLIQGGIKIFEAFRGGGFGAVILGILNILLGVVLLSAPLMAAFVLPLVVGIFALIGGVAAIFGAFRLHNSALRASIQQTPT</sequence>
<feature type="transmembrane region" description="Helical" evidence="1">
    <location>
        <begin position="125"/>
        <end position="147"/>
    </location>
</feature>
<protein>
    <recommendedName>
        <fullName evidence="4">HdeD family acid-resistance protein</fullName>
    </recommendedName>
</protein>
<dbReference type="GO" id="GO:0005886">
    <property type="term" value="C:plasma membrane"/>
    <property type="evidence" value="ECO:0007669"/>
    <property type="project" value="TreeGrafter"/>
</dbReference>
<dbReference type="RefSeq" id="WP_220210572.1">
    <property type="nucleotide sequence ID" value="NZ_BNJK01000002.1"/>
</dbReference>
<dbReference type="EMBL" id="BNJK01000002">
    <property type="protein sequence ID" value="GHO99964.1"/>
    <property type="molecule type" value="Genomic_DNA"/>
</dbReference>
<feature type="transmembrane region" description="Helical" evidence="1">
    <location>
        <begin position="12"/>
        <end position="36"/>
    </location>
</feature>
<evidence type="ECO:0000256" key="1">
    <source>
        <dbReference type="SAM" id="Phobius"/>
    </source>
</evidence>
<keyword evidence="3" id="KW-1185">Reference proteome</keyword>
<dbReference type="PANTHER" id="PTHR34989">
    <property type="entry name" value="PROTEIN HDED"/>
    <property type="match status" value="1"/>
</dbReference>
<name>A0A8J3IXY1_9CHLR</name>
<reference evidence="2" key="1">
    <citation type="submission" date="2020-10" db="EMBL/GenBank/DDBJ databases">
        <title>Taxonomic study of unclassified bacteria belonging to the class Ktedonobacteria.</title>
        <authorList>
            <person name="Yabe S."/>
            <person name="Wang C.M."/>
            <person name="Zheng Y."/>
            <person name="Sakai Y."/>
            <person name="Cavaletti L."/>
            <person name="Monciardini P."/>
            <person name="Donadio S."/>
        </authorList>
    </citation>
    <scope>NUCLEOTIDE SEQUENCE</scope>
    <source>
        <strain evidence="2">ID150040</strain>
    </source>
</reference>
<keyword evidence="1" id="KW-0472">Membrane</keyword>
<gene>
    <name evidence="2" type="ORF">KSF_100120</name>
</gene>
<dbReference type="Pfam" id="PF03729">
    <property type="entry name" value="DUF308"/>
    <property type="match status" value="2"/>
</dbReference>
<keyword evidence="1" id="KW-0812">Transmembrane</keyword>
<keyword evidence="1" id="KW-1133">Transmembrane helix</keyword>
<evidence type="ECO:0000313" key="2">
    <source>
        <dbReference type="EMBL" id="GHO99964.1"/>
    </source>
</evidence>
<comment type="caution">
    <text evidence="2">The sequence shown here is derived from an EMBL/GenBank/DDBJ whole genome shotgun (WGS) entry which is preliminary data.</text>
</comment>
<organism evidence="2 3">
    <name type="scientific">Reticulibacter mediterranei</name>
    <dbReference type="NCBI Taxonomy" id="2778369"/>
    <lineage>
        <taxon>Bacteria</taxon>
        <taxon>Bacillati</taxon>
        <taxon>Chloroflexota</taxon>
        <taxon>Ktedonobacteria</taxon>
        <taxon>Ktedonobacterales</taxon>
        <taxon>Reticulibacteraceae</taxon>
        <taxon>Reticulibacter</taxon>
    </lineage>
</organism>
<dbReference type="AlphaFoldDB" id="A0A8J3IXY1"/>
<dbReference type="Proteomes" id="UP000597444">
    <property type="component" value="Unassembled WGS sequence"/>
</dbReference>
<feature type="transmembrane region" description="Helical" evidence="1">
    <location>
        <begin position="71"/>
        <end position="89"/>
    </location>
</feature>
<feature type="transmembrane region" description="Helical" evidence="1">
    <location>
        <begin position="42"/>
        <end position="64"/>
    </location>
</feature>
<dbReference type="InterPro" id="IPR052712">
    <property type="entry name" value="Acid_resist_chaperone_HdeD"/>
</dbReference>
<accession>A0A8J3IXY1</accession>
<proteinExistence type="predicted"/>
<evidence type="ECO:0000313" key="3">
    <source>
        <dbReference type="Proteomes" id="UP000597444"/>
    </source>
</evidence>
<dbReference type="PANTHER" id="PTHR34989:SF1">
    <property type="entry name" value="PROTEIN HDED"/>
    <property type="match status" value="1"/>
</dbReference>